<gene>
    <name evidence="2" type="ORF">E4U03_04450</name>
</gene>
<accession>A0A4Y9F457</accession>
<dbReference type="InterPro" id="IPR055878">
    <property type="entry name" value="DUF7455"/>
</dbReference>
<reference evidence="2 3" key="1">
    <citation type="submission" date="2019-03" db="EMBL/GenBank/DDBJ databases">
        <title>Diversity of the mouse oral microbiome.</title>
        <authorList>
            <person name="Joseph S."/>
            <person name="Aduse-Opoku J."/>
            <person name="Curtis M."/>
            <person name="Wade W."/>
            <person name="Hashim A."/>
        </authorList>
    </citation>
    <scope>NUCLEOTIDE SEQUENCE [LARGE SCALE GENOMIC DNA]</scope>
    <source>
        <strain evidence="3">irhom_31</strain>
    </source>
</reference>
<evidence type="ECO:0000259" key="1">
    <source>
        <dbReference type="Pfam" id="PF24254"/>
    </source>
</evidence>
<comment type="caution">
    <text evidence="2">The sequence shown here is derived from an EMBL/GenBank/DDBJ whole genome shotgun (WGS) entry which is preliminary data.</text>
</comment>
<dbReference type="Pfam" id="PF24254">
    <property type="entry name" value="DUF7455"/>
    <property type="match status" value="1"/>
</dbReference>
<dbReference type="AlphaFoldDB" id="A0A4Y9F457"/>
<dbReference type="RefSeq" id="WP_135011882.1">
    <property type="nucleotide sequence ID" value="NZ_CAKMRZ010000005.1"/>
</dbReference>
<protein>
    <recommendedName>
        <fullName evidence="1">DUF7455 domain-containing protein</fullName>
    </recommendedName>
</protein>
<evidence type="ECO:0000313" key="3">
    <source>
        <dbReference type="Proteomes" id="UP000297951"/>
    </source>
</evidence>
<sequence>MSATLETRRELTAADRCDACGAQAYVRVVMESGLDLLFCGHHARAKEEALRAVAAEWDDQTDRLS</sequence>
<proteinExistence type="predicted"/>
<dbReference type="OrthoDB" id="3539048at2"/>
<feature type="domain" description="DUF7455" evidence="1">
    <location>
        <begin position="11"/>
        <end position="64"/>
    </location>
</feature>
<dbReference type="Proteomes" id="UP000297951">
    <property type="component" value="Unassembled WGS sequence"/>
</dbReference>
<name>A0A4Y9F457_9MICC</name>
<dbReference type="EMBL" id="SPQC01000012">
    <property type="protein sequence ID" value="TFU22873.1"/>
    <property type="molecule type" value="Genomic_DNA"/>
</dbReference>
<organism evidence="2 3">
    <name type="scientific">Rothia nasimurium</name>
    <dbReference type="NCBI Taxonomy" id="85336"/>
    <lineage>
        <taxon>Bacteria</taxon>
        <taxon>Bacillati</taxon>
        <taxon>Actinomycetota</taxon>
        <taxon>Actinomycetes</taxon>
        <taxon>Micrococcales</taxon>
        <taxon>Micrococcaceae</taxon>
        <taxon>Rothia</taxon>
    </lineage>
</organism>
<dbReference type="STRING" id="85336.A7979_02110"/>
<evidence type="ECO:0000313" key="2">
    <source>
        <dbReference type="EMBL" id="TFU22873.1"/>
    </source>
</evidence>